<dbReference type="eggNOG" id="COG0078">
    <property type="taxonomic scope" value="Bacteria"/>
</dbReference>
<dbReference type="InterPro" id="IPR002292">
    <property type="entry name" value="Orn/put_carbamltrans"/>
</dbReference>
<evidence type="ECO:0000256" key="1">
    <source>
        <dbReference type="ARBA" id="ARBA00003822"/>
    </source>
</evidence>
<evidence type="ECO:0000256" key="5">
    <source>
        <dbReference type="ARBA" id="ARBA00022679"/>
    </source>
</evidence>
<dbReference type="STRING" id="1105367.CG50_06795"/>
<dbReference type="PROSITE" id="PS00097">
    <property type="entry name" value="CARBAMOYLTRANSFERASE"/>
    <property type="match status" value="1"/>
</dbReference>
<feature type="binding site" evidence="7">
    <location>
        <position position="165"/>
    </location>
    <ligand>
        <name>L-ornithine</name>
        <dbReference type="ChEBI" id="CHEBI:46911"/>
    </ligand>
</feature>
<accession>A0A086Y7B9</accession>
<feature type="binding site" evidence="7">
    <location>
        <position position="107"/>
    </location>
    <ligand>
        <name>carbamoyl phosphate</name>
        <dbReference type="ChEBI" id="CHEBI:58228"/>
    </ligand>
</feature>
<dbReference type="GO" id="GO:0016597">
    <property type="term" value="F:amino acid binding"/>
    <property type="evidence" value="ECO:0007669"/>
    <property type="project" value="InterPro"/>
</dbReference>
<evidence type="ECO:0000313" key="11">
    <source>
        <dbReference type="Proteomes" id="UP000028824"/>
    </source>
</evidence>
<evidence type="ECO:0000259" key="9">
    <source>
        <dbReference type="Pfam" id="PF02729"/>
    </source>
</evidence>
<comment type="function">
    <text evidence="1">Reversibly catalyzes the transfer of the carbamoyl group from carbamoyl phosphate (CP) to the N(epsilon) atom of ornithine (ORN) to produce L-citrulline.</text>
</comment>
<evidence type="ECO:0000256" key="6">
    <source>
        <dbReference type="ARBA" id="ARBA00048772"/>
    </source>
</evidence>
<dbReference type="HAMAP" id="MF_01109">
    <property type="entry name" value="OTCase"/>
    <property type="match status" value="1"/>
</dbReference>
<dbReference type="PANTHER" id="PTHR45753">
    <property type="entry name" value="ORNITHINE CARBAMOYLTRANSFERASE, MITOCHONDRIAL"/>
    <property type="match status" value="1"/>
</dbReference>
<feature type="domain" description="Aspartate/ornithine carbamoyltransferase carbamoyl-P binding" evidence="9">
    <location>
        <begin position="3"/>
        <end position="147"/>
    </location>
</feature>
<dbReference type="GO" id="GO:0019240">
    <property type="term" value="P:citrulline biosynthetic process"/>
    <property type="evidence" value="ECO:0007669"/>
    <property type="project" value="TreeGrafter"/>
</dbReference>
<dbReference type="InterPro" id="IPR036901">
    <property type="entry name" value="Asp/Orn_carbamoylTrfase_sf"/>
</dbReference>
<dbReference type="EC" id="2.1.3.3" evidence="4 7"/>
<feature type="domain" description="Aspartate/ornithine carbamoyltransferase Asp/Orn-binding" evidence="8">
    <location>
        <begin position="154"/>
        <end position="304"/>
    </location>
</feature>
<dbReference type="AlphaFoldDB" id="A0A086Y7B9"/>
<feature type="binding site" evidence="7">
    <location>
        <begin position="229"/>
        <end position="230"/>
    </location>
    <ligand>
        <name>L-ornithine</name>
        <dbReference type="ChEBI" id="CHEBI:46911"/>
    </ligand>
</feature>
<dbReference type="InterPro" id="IPR024904">
    <property type="entry name" value="OTCase_ArgI"/>
</dbReference>
<sequence>MPNFLDIHTTSAEDLRHMIDSARAMKDARKGRSKGELDDDLPLAGKMVALIFEKPSTRTRVSFDVGVRQMGGQTMVLSGKEMQLGHGETIADTARVLSRYVDMIMIRTFEEATLQEMAEYASVPVINGLTNRTHPCQIMADIVTYEEHRGPIRGRKVVWSGDGNNVCASFLHAAGQFGFDFTFTGPQVLDPEREWIDFARSKGVNVEIERDPAKAVSGADLVVTDTWVSMHDPESAKERRHNLLRAYQVNEELMSHAKPDALFMHCLPAHRNDEATSAVMDGPHSVIFDEAENRLHAQKAVMRWCFGK</sequence>
<feature type="binding site" evidence="7">
    <location>
        <position position="225"/>
    </location>
    <ligand>
        <name>L-ornithine</name>
        <dbReference type="ChEBI" id="CHEBI:46911"/>
    </ligand>
</feature>
<feature type="binding site" evidence="7">
    <location>
        <begin position="134"/>
        <end position="137"/>
    </location>
    <ligand>
        <name>carbamoyl phosphate</name>
        <dbReference type="ChEBI" id="CHEBI:58228"/>
    </ligand>
</feature>
<dbReference type="InterPro" id="IPR006130">
    <property type="entry name" value="Asp/Orn_carbamoylTrfase"/>
</dbReference>
<proteinExistence type="inferred from homology"/>
<dbReference type="Pfam" id="PF02729">
    <property type="entry name" value="OTCace_N"/>
    <property type="match status" value="1"/>
</dbReference>
<dbReference type="FunFam" id="3.40.50.1370:FF:000008">
    <property type="entry name" value="Ornithine carbamoyltransferase"/>
    <property type="match status" value="1"/>
</dbReference>
<comment type="subcellular location">
    <subcellularLocation>
        <location evidence="7">Cytoplasm</location>
    </subcellularLocation>
</comment>
<evidence type="ECO:0000256" key="7">
    <source>
        <dbReference type="HAMAP-Rule" id="MF_01109"/>
    </source>
</evidence>
<dbReference type="EMBL" id="JFZB01000002">
    <property type="protein sequence ID" value="KFI30169.1"/>
    <property type="molecule type" value="Genomic_DNA"/>
</dbReference>
<name>A0A086Y7B9_9RHOB</name>
<dbReference type="SUPFAM" id="SSF53671">
    <property type="entry name" value="Aspartate/ornithine carbamoyltransferase"/>
    <property type="match status" value="1"/>
</dbReference>
<comment type="catalytic activity">
    <reaction evidence="6 7">
        <text>carbamoyl phosphate + L-ornithine = L-citrulline + phosphate + H(+)</text>
        <dbReference type="Rhea" id="RHEA:19513"/>
        <dbReference type="ChEBI" id="CHEBI:15378"/>
        <dbReference type="ChEBI" id="CHEBI:43474"/>
        <dbReference type="ChEBI" id="CHEBI:46911"/>
        <dbReference type="ChEBI" id="CHEBI:57743"/>
        <dbReference type="ChEBI" id="CHEBI:58228"/>
        <dbReference type="EC" id="2.1.3.3"/>
    </reaction>
</comment>
<evidence type="ECO:0000313" key="10">
    <source>
        <dbReference type="EMBL" id="KFI30169.1"/>
    </source>
</evidence>
<keyword evidence="7" id="KW-0963">Cytoplasm</keyword>
<dbReference type="NCBIfam" id="NF001986">
    <property type="entry name" value="PRK00779.1"/>
    <property type="match status" value="1"/>
</dbReference>
<feature type="binding site" evidence="7">
    <location>
        <position position="83"/>
    </location>
    <ligand>
        <name>carbamoyl phosphate</name>
        <dbReference type="ChEBI" id="CHEBI:58228"/>
    </ligand>
</feature>
<dbReference type="InterPro" id="IPR006132">
    <property type="entry name" value="Asp/Orn_carbamoyltranf_P-bd"/>
</dbReference>
<evidence type="ECO:0000256" key="3">
    <source>
        <dbReference type="ARBA" id="ARBA00007805"/>
    </source>
</evidence>
<protein>
    <recommendedName>
        <fullName evidence="4 7">Ornithine carbamoyltransferase</fullName>
        <shortName evidence="7">OTCase</shortName>
        <ecNumber evidence="4 7">2.1.3.3</ecNumber>
    </recommendedName>
</protein>
<dbReference type="Proteomes" id="UP000028824">
    <property type="component" value="Unassembled WGS sequence"/>
</dbReference>
<dbReference type="InterPro" id="IPR006131">
    <property type="entry name" value="Asp_carbamoyltransf_Asp/Orn-bd"/>
</dbReference>
<dbReference type="RefSeq" id="WP_036634578.1">
    <property type="nucleotide sequence ID" value="NZ_CAXYYU010000049.1"/>
</dbReference>
<dbReference type="PANTHER" id="PTHR45753:SF3">
    <property type="entry name" value="ORNITHINE TRANSCARBAMYLASE, MITOCHONDRIAL"/>
    <property type="match status" value="1"/>
</dbReference>
<dbReference type="GO" id="GO:0042450">
    <property type="term" value="P:L-arginine biosynthetic process via ornithine"/>
    <property type="evidence" value="ECO:0007669"/>
    <property type="project" value="UniProtKB-UniRule"/>
</dbReference>
<feature type="binding site" evidence="7">
    <location>
        <begin position="56"/>
        <end position="59"/>
    </location>
    <ligand>
        <name>carbamoyl phosphate</name>
        <dbReference type="ChEBI" id="CHEBI:58228"/>
    </ligand>
</feature>
<evidence type="ECO:0000259" key="8">
    <source>
        <dbReference type="Pfam" id="PF00185"/>
    </source>
</evidence>
<feature type="binding site" evidence="7">
    <location>
        <position position="294"/>
    </location>
    <ligand>
        <name>carbamoyl phosphate</name>
        <dbReference type="ChEBI" id="CHEBI:58228"/>
    </ligand>
</feature>
<gene>
    <name evidence="10" type="ORF">CG50_06795</name>
</gene>
<dbReference type="PRINTS" id="PR00102">
    <property type="entry name" value="OTCASE"/>
</dbReference>
<reference evidence="10 11" key="1">
    <citation type="submission" date="2014-03" db="EMBL/GenBank/DDBJ databases">
        <title>Genome of Paenirhodobacter enshiensis DW2-9.</title>
        <authorList>
            <person name="Wang D."/>
            <person name="Wang G."/>
        </authorList>
    </citation>
    <scope>NUCLEOTIDE SEQUENCE [LARGE SCALE GENOMIC DNA]</scope>
    <source>
        <strain evidence="10 11">DW2-9</strain>
    </source>
</reference>
<dbReference type="OrthoDB" id="9802587at2"/>
<dbReference type="Gene3D" id="3.40.50.1370">
    <property type="entry name" value="Aspartate/ornithine carbamoyltransferase"/>
    <property type="match status" value="2"/>
</dbReference>
<evidence type="ECO:0000256" key="2">
    <source>
        <dbReference type="ARBA" id="ARBA00004975"/>
    </source>
</evidence>
<dbReference type="GO" id="GO:0005737">
    <property type="term" value="C:cytoplasm"/>
    <property type="evidence" value="ECO:0007669"/>
    <property type="project" value="UniProtKB-SubCell"/>
</dbReference>
<organism evidence="10 11">
    <name type="scientific">Paenirhodobacter enshiensis</name>
    <dbReference type="NCBI Taxonomy" id="1105367"/>
    <lineage>
        <taxon>Bacteria</taxon>
        <taxon>Pseudomonadati</taxon>
        <taxon>Pseudomonadota</taxon>
        <taxon>Alphaproteobacteria</taxon>
        <taxon>Rhodobacterales</taxon>
        <taxon>Rhodobacter group</taxon>
        <taxon>Paenirhodobacter</taxon>
    </lineage>
</organism>
<comment type="caution">
    <text evidence="10">The sequence shown here is derived from an EMBL/GenBank/DDBJ whole genome shotgun (WGS) entry which is preliminary data.</text>
</comment>
<comment type="pathway">
    <text evidence="2">Amino-acid biosynthesis; L-arginine biosynthesis; L-arginine from L-ornithine and carbamoyl phosphate: step 1/3.</text>
</comment>
<feature type="binding site" evidence="7">
    <location>
        <begin position="266"/>
        <end position="267"/>
    </location>
    <ligand>
        <name>carbamoyl phosphate</name>
        <dbReference type="ChEBI" id="CHEBI:58228"/>
    </ligand>
</feature>
<keyword evidence="11" id="KW-1185">Reference proteome</keyword>
<dbReference type="NCBIfam" id="TIGR00658">
    <property type="entry name" value="orni_carb_tr"/>
    <property type="match status" value="1"/>
</dbReference>
<evidence type="ECO:0000256" key="4">
    <source>
        <dbReference type="ARBA" id="ARBA00013007"/>
    </source>
</evidence>
<dbReference type="GO" id="GO:0004585">
    <property type="term" value="F:ornithine carbamoyltransferase activity"/>
    <property type="evidence" value="ECO:0007669"/>
    <property type="project" value="UniProtKB-UniRule"/>
</dbReference>
<dbReference type="PRINTS" id="PR00100">
    <property type="entry name" value="AOTCASE"/>
</dbReference>
<dbReference type="Pfam" id="PF00185">
    <property type="entry name" value="OTCace"/>
    <property type="match status" value="1"/>
</dbReference>
<keyword evidence="5 7" id="KW-0808">Transferase</keyword>
<comment type="similarity">
    <text evidence="3 7">Belongs to the aspartate/ornithine carbamoyltransferase superfamily. OTCase family.</text>
</comment>